<dbReference type="Pfam" id="PF01510">
    <property type="entry name" value="Amidase_2"/>
    <property type="match status" value="1"/>
</dbReference>
<dbReference type="InterPro" id="IPR051206">
    <property type="entry name" value="NAMLAA_amidase_2"/>
</dbReference>
<gene>
    <name evidence="6" type="ORF">FE392_18560</name>
</gene>
<dbReference type="Proteomes" id="UP001271890">
    <property type="component" value="Unassembled WGS sequence"/>
</dbReference>
<evidence type="ECO:0000256" key="2">
    <source>
        <dbReference type="ARBA" id="ARBA00011901"/>
    </source>
</evidence>
<dbReference type="InterPro" id="IPR036505">
    <property type="entry name" value="Amidase/PGRP_sf"/>
</dbReference>
<evidence type="ECO:0000259" key="5">
    <source>
        <dbReference type="Pfam" id="PF01510"/>
    </source>
</evidence>
<dbReference type="RefSeq" id="WP_319931648.1">
    <property type="nucleotide sequence ID" value="NZ_VCDN01000116.1"/>
</dbReference>
<evidence type="ECO:0000256" key="1">
    <source>
        <dbReference type="ARBA" id="ARBA00001561"/>
    </source>
</evidence>
<evidence type="ECO:0000313" key="7">
    <source>
        <dbReference type="Proteomes" id="UP001271890"/>
    </source>
</evidence>
<dbReference type="EC" id="3.5.1.28" evidence="2"/>
<dbReference type="EMBL" id="VCDN01000116">
    <property type="protein sequence ID" value="MDX7989280.1"/>
    <property type="molecule type" value="Genomic_DNA"/>
</dbReference>
<dbReference type="InterPro" id="IPR002502">
    <property type="entry name" value="Amidase_domain"/>
</dbReference>
<reference evidence="7" key="1">
    <citation type="journal article" date="2024" name="Toxins">
        <title>Genome Sequence Analysis of Native Xenorhabdus Strains Isolated from Entomopathogenic Nematodes in Argentina.</title>
        <authorList>
            <person name="Palma L."/>
            <person name="Frizzo L."/>
            <person name="Kaiser S."/>
            <person name="Berry C."/>
            <person name="Caballero P."/>
            <person name="Bode H.B."/>
            <person name="Del Valle E.E."/>
        </authorList>
    </citation>
    <scope>NUCLEOTIDE SEQUENCE [LARGE SCALE GENOMIC DNA]</scope>
    <source>
        <strain evidence="7">12</strain>
    </source>
</reference>
<accession>A0ABU4SEV7</accession>
<evidence type="ECO:0000313" key="6">
    <source>
        <dbReference type="EMBL" id="MDX7989280.1"/>
    </source>
</evidence>
<keyword evidence="3" id="KW-0378">Hydrolase</keyword>
<dbReference type="PANTHER" id="PTHR30417:SF1">
    <property type="entry name" value="N-ACETYLMURAMOYL-L-ALANINE AMIDASE AMID"/>
    <property type="match status" value="1"/>
</dbReference>
<evidence type="ECO:0000256" key="4">
    <source>
        <dbReference type="ARBA" id="ARBA00023316"/>
    </source>
</evidence>
<name>A0ABU4SEV7_9GAMM</name>
<feature type="domain" description="N-acetylmuramoyl-L-alanine amidase" evidence="5">
    <location>
        <begin position="94"/>
        <end position="246"/>
    </location>
</feature>
<comment type="catalytic activity">
    <reaction evidence="1">
        <text>Hydrolyzes the link between N-acetylmuramoyl residues and L-amino acid residues in certain cell-wall glycopeptides.</text>
        <dbReference type="EC" id="3.5.1.28"/>
    </reaction>
</comment>
<sequence>MEPINEKEKTLLTALNDNICFNKKEELIKKLSEHDENNTWSAGKACATCPPPEAREDFVKHVLSQVPYVNKDGFFKNTDIIQDHVTALERGKINTVNAIVLHRTDSYTMASAISSFRTRKFGTHFIVDKDGTIKQTASLNKITEHVGRIKSKCKEEGTCKNNAERKKIDSFGWNPAKIHAHEKLKSYPDRYPTSSDSIGIEVVAKYENDSYQEATEQQKESIKKLVNLLKCKYNLNSGDIYEHDKISYKAPGEGANLYFDDI</sequence>
<comment type="caution">
    <text evidence="6">The sequence shown here is derived from an EMBL/GenBank/DDBJ whole genome shotgun (WGS) entry which is preliminary data.</text>
</comment>
<dbReference type="Gene3D" id="3.40.80.10">
    <property type="entry name" value="Peptidoglycan recognition protein-like"/>
    <property type="match status" value="1"/>
</dbReference>
<keyword evidence="7" id="KW-1185">Reference proteome</keyword>
<proteinExistence type="predicted"/>
<evidence type="ECO:0000256" key="3">
    <source>
        <dbReference type="ARBA" id="ARBA00022801"/>
    </source>
</evidence>
<dbReference type="PANTHER" id="PTHR30417">
    <property type="entry name" value="N-ACETYLMURAMOYL-L-ALANINE AMIDASE AMID"/>
    <property type="match status" value="1"/>
</dbReference>
<protein>
    <recommendedName>
        <fullName evidence="2">N-acetylmuramoyl-L-alanine amidase</fullName>
        <ecNumber evidence="2">3.5.1.28</ecNumber>
    </recommendedName>
</protein>
<keyword evidence="4" id="KW-0961">Cell wall biogenesis/degradation</keyword>
<organism evidence="6 7">
    <name type="scientific">Xenorhabdus santafensis</name>
    <dbReference type="NCBI Taxonomy" id="2582833"/>
    <lineage>
        <taxon>Bacteria</taxon>
        <taxon>Pseudomonadati</taxon>
        <taxon>Pseudomonadota</taxon>
        <taxon>Gammaproteobacteria</taxon>
        <taxon>Enterobacterales</taxon>
        <taxon>Morganellaceae</taxon>
        <taxon>Xenorhabdus</taxon>
    </lineage>
</organism>
<dbReference type="SUPFAM" id="SSF55846">
    <property type="entry name" value="N-acetylmuramoyl-L-alanine amidase-like"/>
    <property type="match status" value="1"/>
</dbReference>